<dbReference type="Gene3D" id="1.20.1250.20">
    <property type="entry name" value="MFS general substrate transporter like domains"/>
    <property type="match status" value="1"/>
</dbReference>
<feature type="transmembrane region" description="Helical" evidence="8">
    <location>
        <begin position="51"/>
        <end position="70"/>
    </location>
</feature>
<dbReference type="Pfam" id="PF07690">
    <property type="entry name" value="MFS_1"/>
    <property type="match status" value="1"/>
</dbReference>
<organism evidence="10 11">
    <name type="scientific">Nonomuraea typhae</name>
    <dbReference type="NCBI Taxonomy" id="2603600"/>
    <lineage>
        <taxon>Bacteria</taxon>
        <taxon>Bacillati</taxon>
        <taxon>Actinomycetota</taxon>
        <taxon>Actinomycetes</taxon>
        <taxon>Streptosporangiales</taxon>
        <taxon>Streptosporangiaceae</taxon>
        <taxon>Nonomuraea</taxon>
    </lineage>
</organism>
<feature type="transmembrane region" description="Helical" evidence="8">
    <location>
        <begin position="472"/>
        <end position="489"/>
    </location>
</feature>
<keyword evidence="7 8" id="KW-0472">Membrane</keyword>
<feature type="transmembrane region" description="Helical" evidence="8">
    <location>
        <begin position="166"/>
        <end position="188"/>
    </location>
</feature>
<comment type="caution">
    <text evidence="10">The sequence shown here is derived from an EMBL/GenBank/DDBJ whole genome shotgun (WGS) entry which is preliminary data.</text>
</comment>
<proteinExistence type="inferred from homology"/>
<dbReference type="EMBL" id="JBITGY010000008">
    <property type="protein sequence ID" value="MFI6501781.1"/>
    <property type="molecule type" value="Genomic_DNA"/>
</dbReference>
<dbReference type="Proteomes" id="UP001612741">
    <property type="component" value="Unassembled WGS sequence"/>
</dbReference>
<dbReference type="InterPro" id="IPR011701">
    <property type="entry name" value="MFS"/>
</dbReference>
<comment type="similarity">
    <text evidence="2">Belongs to the major facilitator superfamily. EmrB family.</text>
</comment>
<evidence type="ECO:0000256" key="7">
    <source>
        <dbReference type="ARBA" id="ARBA00023136"/>
    </source>
</evidence>
<accession>A0ABW7Z0T4</accession>
<feature type="transmembrane region" description="Helical" evidence="8">
    <location>
        <begin position="230"/>
        <end position="251"/>
    </location>
</feature>
<evidence type="ECO:0000256" key="5">
    <source>
        <dbReference type="ARBA" id="ARBA00022692"/>
    </source>
</evidence>
<protein>
    <submittedName>
        <fullName evidence="10">DHA2 family efflux MFS transporter permease subunit</fullName>
    </submittedName>
</protein>
<dbReference type="CDD" id="cd17503">
    <property type="entry name" value="MFS_LmrB_MDR_like"/>
    <property type="match status" value="1"/>
</dbReference>
<dbReference type="InterPro" id="IPR020846">
    <property type="entry name" value="MFS_dom"/>
</dbReference>
<reference evidence="10 11" key="1">
    <citation type="submission" date="2024-10" db="EMBL/GenBank/DDBJ databases">
        <title>The Natural Products Discovery Center: Release of the First 8490 Sequenced Strains for Exploring Actinobacteria Biosynthetic Diversity.</title>
        <authorList>
            <person name="Kalkreuter E."/>
            <person name="Kautsar S.A."/>
            <person name="Yang D."/>
            <person name="Bader C.D."/>
            <person name="Teijaro C.N."/>
            <person name="Fluegel L."/>
            <person name="Davis C.M."/>
            <person name="Simpson J.R."/>
            <person name="Lauterbach L."/>
            <person name="Steele A.D."/>
            <person name="Gui C."/>
            <person name="Meng S."/>
            <person name="Li G."/>
            <person name="Viehrig K."/>
            <person name="Ye F."/>
            <person name="Su P."/>
            <person name="Kiefer A.F."/>
            <person name="Nichols A."/>
            <person name="Cepeda A.J."/>
            <person name="Yan W."/>
            <person name="Fan B."/>
            <person name="Jiang Y."/>
            <person name="Adhikari A."/>
            <person name="Zheng C.-J."/>
            <person name="Schuster L."/>
            <person name="Cowan T.M."/>
            <person name="Smanski M.J."/>
            <person name="Chevrette M.G."/>
            <person name="De Carvalho L.P.S."/>
            <person name="Shen B."/>
        </authorList>
    </citation>
    <scope>NUCLEOTIDE SEQUENCE [LARGE SCALE GENOMIC DNA]</scope>
    <source>
        <strain evidence="10 11">NPDC050545</strain>
    </source>
</reference>
<dbReference type="SUPFAM" id="SSF103473">
    <property type="entry name" value="MFS general substrate transporter"/>
    <property type="match status" value="1"/>
</dbReference>
<name>A0ABW7Z0T4_9ACTN</name>
<feature type="transmembrane region" description="Helical" evidence="8">
    <location>
        <begin position="263"/>
        <end position="287"/>
    </location>
</feature>
<feature type="transmembrane region" description="Helical" evidence="8">
    <location>
        <begin position="79"/>
        <end position="98"/>
    </location>
</feature>
<feature type="domain" description="Major facilitator superfamily (MFS) profile" evidence="9">
    <location>
        <begin position="13"/>
        <end position="494"/>
    </location>
</feature>
<feature type="transmembrane region" description="Helical" evidence="8">
    <location>
        <begin position="200"/>
        <end position="218"/>
    </location>
</feature>
<evidence type="ECO:0000256" key="6">
    <source>
        <dbReference type="ARBA" id="ARBA00022989"/>
    </source>
</evidence>
<feature type="transmembrane region" description="Helical" evidence="8">
    <location>
        <begin position="331"/>
        <end position="347"/>
    </location>
</feature>
<dbReference type="InterPro" id="IPR036259">
    <property type="entry name" value="MFS_trans_sf"/>
</dbReference>
<evidence type="ECO:0000256" key="3">
    <source>
        <dbReference type="ARBA" id="ARBA00022448"/>
    </source>
</evidence>
<dbReference type="PANTHER" id="PTHR42718:SF9">
    <property type="entry name" value="MAJOR FACILITATOR SUPERFAMILY MULTIDRUG TRANSPORTER MFSC"/>
    <property type="match status" value="1"/>
</dbReference>
<dbReference type="PRINTS" id="PR01036">
    <property type="entry name" value="TCRTETB"/>
</dbReference>
<evidence type="ECO:0000256" key="8">
    <source>
        <dbReference type="SAM" id="Phobius"/>
    </source>
</evidence>
<feature type="transmembrane region" description="Helical" evidence="8">
    <location>
        <begin position="12"/>
        <end position="31"/>
    </location>
</feature>
<keyword evidence="11" id="KW-1185">Reference proteome</keyword>
<keyword evidence="6 8" id="KW-1133">Transmembrane helix</keyword>
<keyword evidence="4" id="KW-1003">Cell membrane</keyword>
<evidence type="ECO:0000259" key="9">
    <source>
        <dbReference type="PROSITE" id="PS50850"/>
    </source>
</evidence>
<dbReference type="Gene3D" id="1.20.1720.10">
    <property type="entry name" value="Multidrug resistance protein D"/>
    <property type="match status" value="1"/>
</dbReference>
<dbReference type="PROSITE" id="PS50850">
    <property type="entry name" value="MFS"/>
    <property type="match status" value="1"/>
</dbReference>
<feature type="transmembrane region" description="Helical" evidence="8">
    <location>
        <begin position="104"/>
        <end position="129"/>
    </location>
</feature>
<evidence type="ECO:0000256" key="4">
    <source>
        <dbReference type="ARBA" id="ARBA00022475"/>
    </source>
</evidence>
<gene>
    <name evidence="10" type="ORF">ACIBG2_30680</name>
</gene>
<dbReference type="InterPro" id="IPR004638">
    <property type="entry name" value="EmrB-like"/>
</dbReference>
<comment type="subcellular location">
    <subcellularLocation>
        <location evidence="1">Cell membrane</location>
        <topology evidence="1">Multi-pass membrane protein</topology>
    </subcellularLocation>
</comment>
<keyword evidence="5 8" id="KW-0812">Transmembrane</keyword>
<evidence type="ECO:0000313" key="10">
    <source>
        <dbReference type="EMBL" id="MFI6501781.1"/>
    </source>
</evidence>
<evidence type="ECO:0000256" key="2">
    <source>
        <dbReference type="ARBA" id="ARBA00008537"/>
    </source>
</evidence>
<dbReference type="NCBIfam" id="TIGR00711">
    <property type="entry name" value="efflux_EmrB"/>
    <property type="match status" value="1"/>
</dbReference>
<feature type="transmembrane region" description="Helical" evidence="8">
    <location>
        <begin position="141"/>
        <end position="160"/>
    </location>
</feature>
<evidence type="ECO:0000256" key="1">
    <source>
        <dbReference type="ARBA" id="ARBA00004651"/>
    </source>
</evidence>
<feature type="transmembrane region" description="Helical" evidence="8">
    <location>
        <begin position="359"/>
        <end position="379"/>
    </location>
</feature>
<dbReference type="RefSeq" id="WP_397086580.1">
    <property type="nucleotide sequence ID" value="NZ_JBITGY010000008.1"/>
</dbReference>
<sequence length="508" mass="53759">MAPTQSSQNWALPLVVLIVGMFMSVLDTTIVNVALPTIQKEFGITLDEVQWVATAYTLTLGVVTPASSWLSDKIGARRLYILCLIGFAIGSALCGFAGNLNMLVAFRILQAIAGGILPVVTVSILYMIVPREKIGMAMGMYGLGVVFAPGVGPTLGGYLVEYVDWRLIFFVNVPIGVLGVFAAVATLPHLPGREAGPFDLFGFLSIGTCLFTLLLAVTEGPDWGWDSYTIRMLFIASGISLALFIVVELEVDNPMLDLRIFRYWPFTNSLLLMAVLSVGLFTVLFYIPQLLQEHQGLGAFESGLVLLPEAIALAIMMPIAGRLYDAIGPRWPATIGLAILAYGTYLLDQITLDTPRETIMWLLALRSVGLGLAMMPVMTGGTSAVPPDKVGAASAFNNVVQRTAGAMGVAGLTALLTSTQAQTVADRSGLMPAATTALPQIGPPGTPAFAAEFATYQQLQSQSFVSALDEQFVIVAVVTAFGVVLALMMRSGRAPATPAGEGAASALA</sequence>
<keyword evidence="3" id="KW-0813">Transport</keyword>
<dbReference type="PANTHER" id="PTHR42718">
    <property type="entry name" value="MAJOR FACILITATOR SUPERFAMILY MULTIDRUG TRANSPORTER MFSC"/>
    <property type="match status" value="1"/>
</dbReference>
<evidence type="ECO:0000313" key="11">
    <source>
        <dbReference type="Proteomes" id="UP001612741"/>
    </source>
</evidence>